<evidence type="ECO:0000313" key="2">
    <source>
        <dbReference type="Proteomes" id="UP000265520"/>
    </source>
</evidence>
<dbReference type="EMBL" id="LXQA010852588">
    <property type="protein sequence ID" value="MCI74061.1"/>
    <property type="molecule type" value="Genomic_DNA"/>
</dbReference>
<comment type="caution">
    <text evidence="1">The sequence shown here is derived from an EMBL/GenBank/DDBJ whole genome shotgun (WGS) entry which is preliminary data.</text>
</comment>
<reference evidence="1 2" key="1">
    <citation type="journal article" date="2018" name="Front. Plant Sci.">
        <title>Red Clover (Trifolium pratense) and Zigzag Clover (T. medium) - A Picture of Genomic Similarities and Differences.</title>
        <authorList>
            <person name="Dluhosova J."/>
            <person name="Istvanek J."/>
            <person name="Nedelnik J."/>
            <person name="Repkova J."/>
        </authorList>
    </citation>
    <scope>NUCLEOTIDE SEQUENCE [LARGE SCALE GENOMIC DNA]</scope>
    <source>
        <strain evidence="2">cv. 10/8</strain>
        <tissue evidence="1">Leaf</tissue>
    </source>
</reference>
<organism evidence="1 2">
    <name type="scientific">Trifolium medium</name>
    <dbReference type="NCBI Taxonomy" id="97028"/>
    <lineage>
        <taxon>Eukaryota</taxon>
        <taxon>Viridiplantae</taxon>
        <taxon>Streptophyta</taxon>
        <taxon>Embryophyta</taxon>
        <taxon>Tracheophyta</taxon>
        <taxon>Spermatophyta</taxon>
        <taxon>Magnoliopsida</taxon>
        <taxon>eudicotyledons</taxon>
        <taxon>Gunneridae</taxon>
        <taxon>Pentapetalae</taxon>
        <taxon>rosids</taxon>
        <taxon>fabids</taxon>
        <taxon>Fabales</taxon>
        <taxon>Fabaceae</taxon>
        <taxon>Papilionoideae</taxon>
        <taxon>50 kb inversion clade</taxon>
        <taxon>NPAAA clade</taxon>
        <taxon>Hologalegina</taxon>
        <taxon>IRL clade</taxon>
        <taxon>Trifolieae</taxon>
        <taxon>Trifolium</taxon>
    </lineage>
</organism>
<name>A0A392UKI0_9FABA</name>
<accession>A0A392UKI0</accession>
<sequence length="36" mass="3735">GVRRSPAAVFCSCCLLPAQCAGRAAHCAETIGKCHF</sequence>
<feature type="non-terminal residue" evidence="1">
    <location>
        <position position="1"/>
    </location>
</feature>
<proteinExistence type="predicted"/>
<keyword evidence="2" id="KW-1185">Reference proteome</keyword>
<protein>
    <submittedName>
        <fullName evidence="1">Uncharacterized protein</fullName>
    </submittedName>
</protein>
<evidence type="ECO:0000313" key="1">
    <source>
        <dbReference type="EMBL" id="MCI74061.1"/>
    </source>
</evidence>
<dbReference type="Proteomes" id="UP000265520">
    <property type="component" value="Unassembled WGS sequence"/>
</dbReference>
<dbReference type="AlphaFoldDB" id="A0A392UKI0"/>